<comment type="caution">
    <text evidence="1">The sequence shown here is derived from an EMBL/GenBank/DDBJ whole genome shotgun (WGS) entry which is preliminary data.</text>
</comment>
<dbReference type="AlphaFoldDB" id="A0AAW2PMS3"/>
<dbReference type="PANTHER" id="PTHR15140">
    <property type="entry name" value="TUBULIN-SPECIFIC CHAPERONE E"/>
    <property type="match status" value="1"/>
</dbReference>
<name>A0AAW2PMS3_SESRA</name>
<sequence>MTIIGSSLSNLEVLKLYHAFFGPDWSPIEGEFLRLKVLFVQSDDLVQWGAEDIHFPNLLGLYLKSMIELEEIPLSIGDINTLHSIHLDDCSDSALNSAVEILKNQKDKGNESFQVYVHGKQVFLDSDEEQINVS</sequence>
<reference evidence="1" key="2">
    <citation type="journal article" date="2024" name="Plant">
        <title>Genomic evolution and insights into agronomic trait innovations of Sesamum species.</title>
        <authorList>
            <person name="Miao H."/>
            <person name="Wang L."/>
            <person name="Qu L."/>
            <person name="Liu H."/>
            <person name="Sun Y."/>
            <person name="Le M."/>
            <person name="Wang Q."/>
            <person name="Wei S."/>
            <person name="Zheng Y."/>
            <person name="Lin W."/>
            <person name="Duan Y."/>
            <person name="Cao H."/>
            <person name="Xiong S."/>
            <person name="Wang X."/>
            <person name="Wei L."/>
            <person name="Li C."/>
            <person name="Ma Q."/>
            <person name="Ju M."/>
            <person name="Zhao R."/>
            <person name="Li G."/>
            <person name="Mu C."/>
            <person name="Tian Q."/>
            <person name="Mei H."/>
            <person name="Zhang T."/>
            <person name="Gao T."/>
            <person name="Zhang H."/>
        </authorList>
    </citation>
    <scope>NUCLEOTIDE SEQUENCE</scope>
    <source>
        <strain evidence="1">G02</strain>
    </source>
</reference>
<dbReference type="SUPFAM" id="SSF52058">
    <property type="entry name" value="L domain-like"/>
    <property type="match status" value="1"/>
</dbReference>
<dbReference type="EMBL" id="JACGWJ010000017">
    <property type="protein sequence ID" value="KAL0355826.1"/>
    <property type="molecule type" value="Genomic_DNA"/>
</dbReference>
<dbReference type="InterPro" id="IPR032675">
    <property type="entry name" value="LRR_dom_sf"/>
</dbReference>
<reference evidence="1" key="1">
    <citation type="submission" date="2020-06" db="EMBL/GenBank/DDBJ databases">
        <authorList>
            <person name="Li T."/>
            <person name="Hu X."/>
            <person name="Zhang T."/>
            <person name="Song X."/>
            <person name="Zhang H."/>
            <person name="Dai N."/>
            <person name="Sheng W."/>
            <person name="Hou X."/>
            <person name="Wei L."/>
        </authorList>
    </citation>
    <scope>NUCLEOTIDE SEQUENCE</scope>
    <source>
        <strain evidence="1">G02</strain>
        <tissue evidence="1">Leaf</tissue>
    </source>
</reference>
<dbReference type="PANTHER" id="PTHR15140:SF33">
    <property type="entry name" value="LATE BLIGHT RESISTANCE PROTEIN HOMOLOG R1A-3 ISOFORM X1"/>
    <property type="match status" value="1"/>
</dbReference>
<dbReference type="Gene3D" id="3.80.10.10">
    <property type="entry name" value="Ribonuclease Inhibitor"/>
    <property type="match status" value="1"/>
</dbReference>
<evidence type="ECO:0000313" key="1">
    <source>
        <dbReference type="EMBL" id="KAL0355826.1"/>
    </source>
</evidence>
<accession>A0AAW2PMS3</accession>
<protein>
    <submittedName>
        <fullName evidence="1">Uncharacterized protein</fullName>
    </submittedName>
</protein>
<gene>
    <name evidence="1" type="ORF">Sradi_4029500</name>
</gene>
<organism evidence="1">
    <name type="scientific">Sesamum radiatum</name>
    <name type="common">Black benniseed</name>
    <dbReference type="NCBI Taxonomy" id="300843"/>
    <lineage>
        <taxon>Eukaryota</taxon>
        <taxon>Viridiplantae</taxon>
        <taxon>Streptophyta</taxon>
        <taxon>Embryophyta</taxon>
        <taxon>Tracheophyta</taxon>
        <taxon>Spermatophyta</taxon>
        <taxon>Magnoliopsida</taxon>
        <taxon>eudicotyledons</taxon>
        <taxon>Gunneridae</taxon>
        <taxon>Pentapetalae</taxon>
        <taxon>asterids</taxon>
        <taxon>lamiids</taxon>
        <taxon>Lamiales</taxon>
        <taxon>Pedaliaceae</taxon>
        <taxon>Sesamum</taxon>
    </lineage>
</organism>
<proteinExistence type="predicted"/>